<dbReference type="Gene3D" id="3.30.1380.10">
    <property type="match status" value="1"/>
</dbReference>
<name>A0A9E6Y1E6_9ACTN</name>
<dbReference type="Proteomes" id="UP001162834">
    <property type="component" value="Chromosome"/>
</dbReference>
<dbReference type="AlphaFoldDB" id="A0A9E6Y1E6"/>
<dbReference type="InterPro" id="IPR009045">
    <property type="entry name" value="Zn_M74/Hedgehog-like"/>
</dbReference>
<protein>
    <recommendedName>
        <fullName evidence="1">Peptidase M15C domain-containing protein</fullName>
    </recommendedName>
</protein>
<sequence>MLFSPFHSSVQPLPAPVKTQLKAGGFWHKGCPVGLGELRLLAVTYRGFDRRGHTGQLIVNERAAEPLAGVFRRLYRLHFPIRHMALDDMYGPPRGRPADDDVTGSFHCRQAVPSPCSSGTGTGSWSMHAYGLAVDVNPLENPYVGCGQSRDPATRPYFDRSRHRPGMVTRRAIRAFRSIGWGWGGAWTGNTKDYMHFSSTGH</sequence>
<proteinExistence type="predicted"/>
<dbReference type="EMBL" id="CP087164">
    <property type="protein sequence ID" value="UGS38349.1"/>
    <property type="molecule type" value="Genomic_DNA"/>
</dbReference>
<reference evidence="2" key="1">
    <citation type="journal article" date="2022" name="Int. J. Syst. Evol. Microbiol.">
        <title>Pseudomonas aegrilactucae sp. nov. and Pseudomonas morbosilactucae sp. nov., pathogens causing bacterial rot of lettuce in Japan.</title>
        <authorList>
            <person name="Sawada H."/>
            <person name="Fujikawa T."/>
            <person name="Satou M."/>
        </authorList>
    </citation>
    <scope>NUCLEOTIDE SEQUENCE</scope>
    <source>
        <strain evidence="2">0166_1</strain>
    </source>
</reference>
<dbReference type="KEGG" id="sbae:DSM104329_04773"/>
<feature type="domain" description="Peptidase M15C" evidence="1">
    <location>
        <begin position="120"/>
        <end position="198"/>
    </location>
</feature>
<evidence type="ECO:0000313" key="2">
    <source>
        <dbReference type="EMBL" id="UGS38349.1"/>
    </source>
</evidence>
<dbReference type="SUPFAM" id="SSF55166">
    <property type="entry name" value="Hedgehog/DD-peptidase"/>
    <property type="match status" value="1"/>
</dbReference>
<gene>
    <name evidence="2" type="ORF">DSM104329_04773</name>
</gene>
<dbReference type="GO" id="GO:0008233">
    <property type="term" value="F:peptidase activity"/>
    <property type="evidence" value="ECO:0007669"/>
    <property type="project" value="InterPro"/>
</dbReference>
<keyword evidence="3" id="KW-1185">Reference proteome</keyword>
<evidence type="ECO:0000259" key="1">
    <source>
        <dbReference type="Pfam" id="PF13539"/>
    </source>
</evidence>
<evidence type="ECO:0000313" key="3">
    <source>
        <dbReference type="Proteomes" id="UP001162834"/>
    </source>
</evidence>
<dbReference type="Pfam" id="PF13539">
    <property type="entry name" value="Peptidase_M15_4"/>
    <property type="match status" value="1"/>
</dbReference>
<dbReference type="InterPro" id="IPR039561">
    <property type="entry name" value="Peptidase_M15C"/>
</dbReference>
<organism evidence="2 3">
    <name type="scientific">Capillimicrobium parvum</name>
    <dbReference type="NCBI Taxonomy" id="2884022"/>
    <lineage>
        <taxon>Bacteria</taxon>
        <taxon>Bacillati</taxon>
        <taxon>Actinomycetota</taxon>
        <taxon>Thermoleophilia</taxon>
        <taxon>Solirubrobacterales</taxon>
        <taxon>Capillimicrobiaceae</taxon>
        <taxon>Capillimicrobium</taxon>
    </lineage>
</organism>
<accession>A0A9E6Y1E6</accession>